<comment type="similarity">
    <text evidence="1">Belongs to the RelB/DinJ antitoxin family.</text>
</comment>
<dbReference type="InterPro" id="IPR013321">
    <property type="entry name" value="Arc_rbn_hlx_hlx"/>
</dbReference>
<dbReference type="PANTHER" id="PTHR38781:SF1">
    <property type="entry name" value="ANTITOXIN DINJ-RELATED"/>
    <property type="match status" value="1"/>
</dbReference>
<evidence type="ECO:0000313" key="4">
    <source>
        <dbReference type="Proteomes" id="UP000715651"/>
    </source>
</evidence>
<dbReference type="PANTHER" id="PTHR38781">
    <property type="entry name" value="ANTITOXIN DINJ-RELATED"/>
    <property type="match status" value="1"/>
</dbReference>
<dbReference type="EMBL" id="DYWK01000003">
    <property type="protein sequence ID" value="HJF18014.1"/>
    <property type="molecule type" value="Genomic_DNA"/>
</dbReference>
<dbReference type="NCBIfam" id="TIGR02384">
    <property type="entry name" value="RelB_DinJ"/>
    <property type="match status" value="1"/>
</dbReference>
<protein>
    <submittedName>
        <fullName evidence="3">Type II toxin-antitoxin system RelB/DinJ family antitoxin</fullName>
    </submittedName>
</protein>
<dbReference type="AlphaFoldDB" id="A0A921FUY6"/>
<evidence type="ECO:0000256" key="1">
    <source>
        <dbReference type="ARBA" id="ARBA00010562"/>
    </source>
</evidence>
<keyword evidence="2" id="KW-1277">Toxin-antitoxin system</keyword>
<dbReference type="GO" id="GO:0006355">
    <property type="term" value="P:regulation of DNA-templated transcription"/>
    <property type="evidence" value="ECO:0007669"/>
    <property type="project" value="InterPro"/>
</dbReference>
<organism evidence="3 4">
    <name type="scientific">Aeriscardovia aeriphila</name>
    <dbReference type="NCBI Taxonomy" id="218139"/>
    <lineage>
        <taxon>Bacteria</taxon>
        <taxon>Bacillati</taxon>
        <taxon>Actinomycetota</taxon>
        <taxon>Actinomycetes</taxon>
        <taxon>Bifidobacteriales</taxon>
        <taxon>Bifidobacteriaceae</taxon>
        <taxon>Aeriscardovia</taxon>
    </lineage>
</organism>
<dbReference type="GO" id="GO:0044010">
    <property type="term" value="P:single-species biofilm formation"/>
    <property type="evidence" value="ECO:0007669"/>
    <property type="project" value="InterPro"/>
</dbReference>
<reference evidence="3" key="2">
    <citation type="submission" date="2021-09" db="EMBL/GenBank/DDBJ databases">
        <authorList>
            <person name="Gilroy R."/>
        </authorList>
    </citation>
    <scope>NUCLEOTIDE SEQUENCE</scope>
    <source>
        <strain evidence="3">578</strain>
    </source>
</reference>
<dbReference type="InterPro" id="IPR007337">
    <property type="entry name" value="RelB/DinJ"/>
</dbReference>
<dbReference type="Gene3D" id="1.10.1220.10">
    <property type="entry name" value="Met repressor-like"/>
    <property type="match status" value="1"/>
</dbReference>
<evidence type="ECO:0000313" key="3">
    <source>
        <dbReference type="EMBL" id="HJF18014.1"/>
    </source>
</evidence>
<accession>A0A921FUY6</accession>
<evidence type="ECO:0000256" key="2">
    <source>
        <dbReference type="ARBA" id="ARBA00022649"/>
    </source>
</evidence>
<sequence length="88" mass="9768">MSSVNVTIRMDQEVKHEADEMLGELGLSLSTLVSLTVKQMLRDGKLPFVPSIEKPNSELERAIEESVQGKNMSRTFTSVDDAMEDLLA</sequence>
<dbReference type="GO" id="GO:0015643">
    <property type="term" value="F:toxic substance binding"/>
    <property type="evidence" value="ECO:0007669"/>
    <property type="project" value="InterPro"/>
</dbReference>
<gene>
    <name evidence="3" type="ORF">K8U78_02455</name>
</gene>
<name>A0A921FUY6_9BIFI</name>
<dbReference type="InterPro" id="IPR026262">
    <property type="entry name" value="DinJ"/>
</dbReference>
<dbReference type="GO" id="GO:0006351">
    <property type="term" value="P:DNA-templated transcription"/>
    <property type="evidence" value="ECO:0007669"/>
    <property type="project" value="TreeGrafter"/>
</dbReference>
<dbReference type="GO" id="GO:0000987">
    <property type="term" value="F:cis-regulatory region sequence-specific DNA binding"/>
    <property type="evidence" value="ECO:0007669"/>
    <property type="project" value="InterPro"/>
</dbReference>
<dbReference type="Proteomes" id="UP000715651">
    <property type="component" value="Unassembled WGS sequence"/>
</dbReference>
<dbReference type="PIRSF" id="PIRSF003108">
    <property type="entry name" value="DinJ"/>
    <property type="match status" value="1"/>
</dbReference>
<reference evidence="3" key="1">
    <citation type="journal article" date="2021" name="PeerJ">
        <title>Extensive microbial diversity within the chicken gut microbiome revealed by metagenomics and culture.</title>
        <authorList>
            <person name="Gilroy R."/>
            <person name="Ravi A."/>
            <person name="Getino M."/>
            <person name="Pursley I."/>
            <person name="Horton D.L."/>
            <person name="Alikhan N.F."/>
            <person name="Baker D."/>
            <person name="Gharbi K."/>
            <person name="Hall N."/>
            <person name="Watson M."/>
            <person name="Adriaenssens E.M."/>
            <person name="Foster-Nyarko E."/>
            <person name="Jarju S."/>
            <person name="Secka A."/>
            <person name="Antonio M."/>
            <person name="Oren A."/>
            <person name="Chaudhuri R.R."/>
            <person name="La Ragione R."/>
            <person name="Hildebrand F."/>
            <person name="Pallen M.J."/>
        </authorList>
    </citation>
    <scope>NUCLEOTIDE SEQUENCE</scope>
    <source>
        <strain evidence="3">578</strain>
    </source>
</reference>
<comment type="caution">
    <text evidence="3">The sequence shown here is derived from an EMBL/GenBank/DDBJ whole genome shotgun (WGS) entry which is preliminary data.</text>
</comment>
<dbReference type="Pfam" id="PF04221">
    <property type="entry name" value="RelB"/>
    <property type="match status" value="1"/>
</dbReference>
<proteinExistence type="inferred from homology"/>